<dbReference type="PANTHER" id="PTHR19372">
    <property type="entry name" value="SULFITE REDUCTASE"/>
    <property type="match status" value="1"/>
</dbReference>
<dbReference type="EMBL" id="FOFA01000001">
    <property type="protein sequence ID" value="SEP82120.1"/>
    <property type="molecule type" value="Genomic_DNA"/>
</dbReference>
<evidence type="ECO:0000313" key="5">
    <source>
        <dbReference type="Proteomes" id="UP000198504"/>
    </source>
</evidence>
<feature type="region of interest" description="Disordered" evidence="1">
    <location>
        <begin position="498"/>
        <end position="518"/>
    </location>
</feature>
<keyword evidence="5" id="KW-1185">Reference proteome</keyword>
<dbReference type="SUPFAM" id="SSF56524">
    <property type="entry name" value="Oxidoreductase molybdopterin-binding domain"/>
    <property type="match status" value="1"/>
</dbReference>
<dbReference type="Gene3D" id="2.60.40.650">
    <property type="match status" value="1"/>
</dbReference>
<evidence type="ECO:0000256" key="2">
    <source>
        <dbReference type="SAM" id="Phobius"/>
    </source>
</evidence>
<keyword evidence="2" id="KW-0812">Transmembrane</keyword>
<keyword evidence="2" id="KW-0472">Membrane</keyword>
<proteinExistence type="predicted"/>
<keyword evidence="2" id="KW-1133">Transmembrane helix</keyword>
<evidence type="ECO:0000313" key="4">
    <source>
        <dbReference type="EMBL" id="SEP82120.1"/>
    </source>
</evidence>
<feature type="transmembrane region" description="Helical" evidence="2">
    <location>
        <begin position="43"/>
        <end position="61"/>
    </location>
</feature>
<dbReference type="InterPro" id="IPR014756">
    <property type="entry name" value="Ig_E-set"/>
</dbReference>
<dbReference type="GO" id="GO:0008482">
    <property type="term" value="F:sulfite oxidase activity"/>
    <property type="evidence" value="ECO:0007669"/>
    <property type="project" value="TreeGrafter"/>
</dbReference>
<protein>
    <submittedName>
        <fullName evidence="4">DMSO/TMAO reductase YedYZ, molybdopterin-dependent catalytic subunit</fullName>
    </submittedName>
</protein>
<dbReference type="GO" id="GO:0020037">
    <property type="term" value="F:heme binding"/>
    <property type="evidence" value="ECO:0007669"/>
    <property type="project" value="TreeGrafter"/>
</dbReference>
<dbReference type="SUPFAM" id="SSF81296">
    <property type="entry name" value="E set domains"/>
    <property type="match status" value="1"/>
</dbReference>
<evidence type="ECO:0000256" key="1">
    <source>
        <dbReference type="SAM" id="MobiDB-lite"/>
    </source>
</evidence>
<dbReference type="Pfam" id="PF00174">
    <property type="entry name" value="Oxidored_molyb"/>
    <property type="match status" value="1"/>
</dbReference>
<accession>A0A1H9AZA9</accession>
<feature type="transmembrane region" description="Helical" evidence="2">
    <location>
        <begin position="125"/>
        <end position="144"/>
    </location>
</feature>
<feature type="transmembrane region" description="Helical" evidence="2">
    <location>
        <begin position="73"/>
        <end position="94"/>
    </location>
</feature>
<evidence type="ECO:0000259" key="3">
    <source>
        <dbReference type="Pfam" id="PF00174"/>
    </source>
</evidence>
<dbReference type="STRING" id="1036181.SAMN05421756_101787"/>
<organism evidence="4 5">
    <name type="scientific">Microlunatus flavus</name>
    <dbReference type="NCBI Taxonomy" id="1036181"/>
    <lineage>
        <taxon>Bacteria</taxon>
        <taxon>Bacillati</taxon>
        <taxon>Actinomycetota</taxon>
        <taxon>Actinomycetes</taxon>
        <taxon>Propionibacteriales</taxon>
        <taxon>Propionibacteriaceae</taxon>
        <taxon>Microlunatus</taxon>
    </lineage>
</organism>
<feature type="transmembrane region" description="Helical" evidence="2">
    <location>
        <begin position="101"/>
        <end position="119"/>
    </location>
</feature>
<gene>
    <name evidence="4" type="ORF">SAMN05421756_101787</name>
</gene>
<dbReference type="InterPro" id="IPR000572">
    <property type="entry name" value="OxRdtase_Mopterin-bd_dom"/>
</dbReference>
<dbReference type="InterPro" id="IPR036374">
    <property type="entry name" value="OxRdtase_Mopterin-bd_sf"/>
</dbReference>
<feature type="transmembrane region" description="Helical" evidence="2">
    <location>
        <begin position="170"/>
        <end position="192"/>
    </location>
</feature>
<dbReference type="Gene3D" id="3.90.420.10">
    <property type="entry name" value="Oxidoreductase, molybdopterin-binding domain"/>
    <property type="match status" value="1"/>
</dbReference>
<feature type="domain" description="Oxidoreductase molybdopterin-binding" evidence="3">
    <location>
        <begin position="245"/>
        <end position="396"/>
    </location>
</feature>
<dbReference type="AlphaFoldDB" id="A0A1H9AZA9"/>
<dbReference type="GO" id="GO:0043546">
    <property type="term" value="F:molybdopterin cofactor binding"/>
    <property type="evidence" value="ECO:0007669"/>
    <property type="project" value="TreeGrafter"/>
</dbReference>
<feature type="transmembrane region" description="Helical" evidence="2">
    <location>
        <begin position="12"/>
        <end position="31"/>
    </location>
</feature>
<dbReference type="RefSeq" id="WP_232506080.1">
    <property type="nucleotide sequence ID" value="NZ_FOFA01000001.1"/>
</dbReference>
<dbReference type="Proteomes" id="UP000198504">
    <property type="component" value="Unassembled WGS sequence"/>
</dbReference>
<dbReference type="PANTHER" id="PTHR19372:SF7">
    <property type="entry name" value="SULFITE OXIDASE, MITOCHONDRIAL"/>
    <property type="match status" value="1"/>
</dbReference>
<sequence>MLRPMPTRTQNTWAAVCGVVAGLLGIGLSDLAARLVTPAGSPLAAVGSVIINLLPAGMVNFGKDFLGHADKPVLLVVVALGVLALCALGGIAELRSRGGGPALFGVVAAVGLICVSVGSGTDVKAYVPTVVGVLLACVLLNSLVTRLRRWQPARVLPGPDAPSDPSRRGFLVATAVWGTVAAAATVSGRLLIGAANRISDARRNLTLPAPATPPPPVPAGADLRIADLSPYLTPNDDFYRIDTALQVPVIDPAAWSIRVTGMVEEEVSMTFEELLAQPLVEHVTTLTCVSNEVGGNLVGNAAWLGYPIRELLARAKPQPGADMVLSRSEDGFTAGTPLEALLDPARQSLLAVGMNGEPLPLEHGFPARMVVPGLYGYVSATKWVVNLKVTTFAEDSGYWTPLGWSAKGPIKLASRIDVPGGRVDAGTVAVAGVAWAQHTGIGAVEVQVDDGPWVRAELADTAGPDTWRQWRYAWDATPGDHRLSVRATDAKGQLQVAAEAPPAPDGATGYHSVSVTVR</sequence>
<name>A0A1H9AZA9_9ACTN</name>
<dbReference type="GO" id="GO:0006790">
    <property type="term" value="P:sulfur compound metabolic process"/>
    <property type="evidence" value="ECO:0007669"/>
    <property type="project" value="TreeGrafter"/>
</dbReference>
<reference evidence="5" key="1">
    <citation type="submission" date="2016-10" db="EMBL/GenBank/DDBJ databases">
        <authorList>
            <person name="Varghese N."/>
            <person name="Submissions S."/>
        </authorList>
    </citation>
    <scope>NUCLEOTIDE SEQUENCE [LARGE SCALE GENOMIC DNA]</scope>
    <source>
        <strain evidence="5">CGMCC 4.6856</strain>
    </source>
</reference>